<evidence type="ECO:0000256" key="3">
    <source>
        <dbReference type="ARBA" id="ARBA00022691"/>
    </source>
</evidence>
<evidence type="ECO:0000259" key="7">
    <source>
        <dbReference type="PROSITE" id="PS51686"/>
    </source>
</evidence>
<name>Q4N9N8_THEPA</name>
<dbReference type="InterPro" id="IPR049560">
    <property type="entry name" value="MeTrfase_RsmB-F_NOP2_cat"/>
</dbReference>
<dbReference type="KEGG" id="tpv:TP01_0076"/>
<evidence type="ECO:0000313" key="8">
    <source>
        <dbReference type="EMBL" id="EAN33320.1"/>
    </source>
</evidence>
<evidence type="ECO:0000256" key="6">
    <source>
        <dbReference type="SAM" id="MobiDB-lite"/>
    </source>
</evidence>
<dbReference type="VEuPathDB" id="PiroplasmaDB:TpMuguga_01g00076"/>
<feature type="binding site" evidence="5">
    <location>
        <position position="264"/>
    </location>
    <ligand>
        <name>S-adenosyl-L-methionine</name>
        <dbReference type="ChEBI" id="CHEBI:59789"/>
    </ligand>
</feature>
<feature type="domain" description="SAM-dependent MTase RsmB/NOP-type" evidence="7">
    <location>
        <begin position="84"/>
        <end position="443"/>
    </location>
</feature>
<feature type="binding site" evidence="5">
    <location>
        <position position="237"/>
    </location>
    <ligand>
        <name>S-adenosyl-L-methionine</name>
        <dbReference type="ChEBI" id="CHEBI:59789"/>
    </ligand>
</feature>
<dbReference type="Pfam" id="PF01189">
    <property type="entry name" value="Methyltr_RsmB-F"/>
    <property type="match status" value="1"/>
</dbReference>
<dbReference type="GeneID" id="3502847"/>
<keyword evidence="1 5" id="KW-0489">Methyltransferase</keyword>
<dbReference type="InterPro" id="IPR057285">
    <property type="entry name" value="Pre-PUA_NSUN2"/>
</dbReference>
<dbReference type="PROSITE" id="PS51686">
    <property type="entry name" value="SAM_MT_RSMB_NOP"/>
    <property type="match status" value="1"/>
</dbReference>
<evidence type="ECO:0000256" key="5">
    <source>
        <dbReference type="PROSITE-ProRule" id="PRU01023"/>
    </source>
</evidence>
<sequence length="667" mass="77150">MSENLNHLEGSVQNHDTKGQKSTRLSWKSRCREMQGARWGKKSQNSNQRENGRTRFVEGTLFNKEFETYYKDQNICKEDEWETFEEYSRIPLPVSFRLNTSSYLWTLTREKLKQMCDTEDLHLEPCVDYCLEYLKNEVDYNIFYQMKTSKSSLRKNEKFAQFHQFLMNEDNRGSLCRQETVSMLPVLFLDPRPNENILDFCAAPGMKYLQIVDMVETRLKSQNLDSLKNKGIIVGNDVSQTRVSTLAHHLKTIDSPSTAITNYDATRFPNLYNKNGQLILFDKILADMPCSCDGTMRKSIDIWTSWKATNGLHLHKVQLTILKRGIELLKPGGILIYSTCSLNPLENEAIASYCASLEDVELIDLEPIKGFKSEKGLLDWLVPNPNGGYFSDFSQVDDNMRERVKETMFKNSKWNEEMAKKVMRVLPHYNNTGGFFIFKIRKIPKELNNHELETGIVVEEEKKDRKKTRGSKLLHEYTTFEGPERDRLVEFYGITENLNFLVKVTSEKTIHLVSDDFKAFKRNKISKLEPCKYASFGSRIFTKLDTKENWDCEFRVTQEGTKLMHKYFSKRKLVSNLVFLKELLQGSMPCEKVIEHVKGGNLITIGSTDDSGNLKNGPLLIVAVMNDKVVAREYEGQEYITMAAVVTGNKIHLYVKEEMINCLKVLL</sequence>
<feature type="region of interest" description="Disordered" evidence="6">
    <location>
        <begin position="1"/>
        <end position="26"/>
    </location>
</feature>
<accession>Q4N9N8</accession>
<keyword evidence="9" id="KW-1185">Reference proteome</keyword>
<dbReference type="PANTHER" id="PTHR22808">
    <property type="entry name" value="NCL1 YEAST -RELATED NOL1/NOP2/FMU SUN DOMAIN-CONTAINING"/>
    <property type="match status" value="1"/>
</dbReference>
<evidence type="ECO:0000256" key="2">
    <source>
        <dbReference type="ARBA" id="ARBA00022679"/>
    </source>
</evidence>
<dbReference type="InParanoid" id="Q4N9N8"/>
<dbReference type="eggNOG" id="KOG2198">
    <property type="taxonomic scope" value="Eukaryota"/>
</dbReference>
<protein>
    <recommendedName>
        <fullName evidence="7">SAM-dependent MTase RsmB/NOP-type domain-containing protein</fullName>
    </recommendedName>
</protein>
<organism evidence="8 9">
    <name type="scientific">Theileria parva</name>
    <name type="common">East coast fever infection agent</name>
    <dbReference type="NCBI Taxonomy" id="5875"/>
    <lineage>
        <taxon>Eukaryota</taxon>
        <taxon>Sar</taxon>
        <taxon>Alveolata</taxon>
        <taxon>Apicomplexa</taxon>
        <taxon>Aconoidasida</taxon>
        <taxon>Piroplasmida</taxon>
        <taxon>Theileriidae</taxon>
        <taxon>Theileria</taxon>
    </lineage>
</organism>
<comment type="similarity">
    <text evidence="5">Belongs to the class I-like SAM-binding methyltransferase superfamily. RsmB/NOP family.</text>
</comment>
<keyword evidence="2 5" id="KW-0808">Transferase</keyword>
<dbReference type="AlphaFoldDB" id="Q4N9N8"/>
<dbReference type="InterPro" id="IPR029063">
    <property type="entry name" value="SAM-dependent_MTases_sf"/>
</dbReference>
<dbReference type="Proteomes" id="UP000001949">
    <property type="component" value="Unassembled WGS sequence"/>
</dbReference>
<evidence type="ECO:0000256" key="4">
    <source>
        <dbReference type="ARBA" id="ARBA00022884"/>
    </source>
</evidence>
<evidence type="ECO:0000313" key="9">
    <source>
        <dbReference type="Proteomes" id="UP000001949"/>
    </source>
</evidence>
<keyword evidence="3 5" id="KW-0949">S-adenosyl-L-methionine</keyword>
<dbReference type="SUPFAM" id="SSF53335">
    <property type="entry name" value="S-adenosyl-L-methionine-dependent methyltransferases"/>
    <property type="match status" value="1"/>
</dbReference>
<dbReference type="OMA" id="ILADMPC"/>
<dbReference type="Gene3D" id="3.40.50.150">
    <property type="entry name" value="Vaccinia Virus protein VP39"/>
    <property type="match status" value="1"/>
</dbReference>
<dbReference type="PRINTS" id="PR02008">
    <property type="entry name" value="RCMTFAMILY"/>
</dbReference>
<proteinExistence type="inferred from homology"/>
<dbReference type="GO" id="GO:0001510">
    <property type="term" value="P:RNA methylation"/>
    <property type="evidence" value="ECO:0007669"/>
    <property type="project" value="InterPro"/>
</dbReference>
<feature type="active site" description="Nucleophile" evidence="5">
    <location>
        <position position="340"/>
    </location>
</feature>
<keyword evidence="4 5" id="KW-0694">RNA-binding</keyword>
<dbReference type="GO" id="GO:0008173">
    <property type="term" value="F:RNA methyltransferase activity"/>
    <property type="evidence" value="ECO:0007669"/>
    <property type="project" value="InterPro"/>
</dbReference>
<dbReference type="Pfam" id="PF25376">
    <property type="entry name" value="Pre-PUA_NSUN2"/>
    <property type="match status" value="1"/>
</dbReference>
<comment type="caution">
    <text evidence="8">The sequence shown here is derived from an EMBL/GenBank/DDBJ whole genome shotgun (WGS) entry which is preliminary data.</text>
</comment>
<dbReference type="PANTHER" id="PTHR22808:SF1">
    <property type="entry name" value="RNA CYTOSINE-C(5)-METHYLTRANSFERASE NSUN2-RELATED"/>
    <property type="match status" value="1"/>
</dbReference>
<dbReference type="InterPro" id="IPR001678">
    <property type="entry name" value="MeTrfase_RsmB-F_NOP2_dom"/>
</dbReference>
<comment type="caution">
    <text evidence="5">Lacks conserved residue(s) required for the propagation of feature annotation.</text>
</comment>
<gene>
    <name evidence="8" type="ordered locus">TP01_0076</name>
</gene>
<reference evidence="8 9" key="1">
    <citation type="journal article" date="2005" name="Science">
        <title>Genome sequence of Theileria parva, a bovine pathogen that transforms lymphocytes.</title>
        <authorList>
            <person name="Gardner M.J."/>
            <person name="Bishop R."/>
            <person name="Shah T."/>
            <person name="de Villiers E.P."/>
            <person name="Carlton J.M."/>
            <person name="Hall N."/>
            <person name="Ren Q."/>
            <person name="Paulsen I.T."/>
            <person name="Pain A."/>
            <person name="Berriman M."/>
            <person name="Wilson R.J.M."/>
            <person name="Sato S."/>
            <person name="Ralph S.A."/>
            <person name="Mann D.J."/>
            <person name="Xiong Z."/>
            <person name="Shallom S.J."/>
            <person name="Weidman J."/>
            <person name="Jiang L."/>
            <person name="Lynn J."/>
            <person name="Weaver B."/>
            <person name="Shoaibi A."/>
            <person name="Domingo A.R."/>
            <person name="Wasawo D."/>
            <person name="Crabtree J."/>
            <person name="Wortman J.R."/>
            <person name="Haas B."/>
            <person name="Angiuoli S.V."/>
            <person name="Creasy T.H."/>
            <person name="Lu C."/>
            <person name="Suh B."/>
            <person name="Silva J.C."/>
            <person name="Utterback T.R."/>
            <person name="Feldblyum T.V."/>
            <person name="Pertea M."/>
            <person name="Allen J."/>
            <person name="Nierman W.C."/>
            <person name="Taracha E.L.N."/>
            <person name="Salzberg S.L."/>
            <person name="White O.R."/>
            <person name="Fitzhugh H.A."/>
            <person name="Morzaria S."/>
            <person name="Venter J.C."/>
            <person name="Fraser C.M."/>
            <person name="Nene V."/>
        </authorList>
    </citation>
    <scope>NUCLEOTIDE SEQUENCE [LARGE SCALE GENOMIC DNA]</scope>
    <source>
        <strain evidence="8 9">Muguga</strain>
    </source>
</reference>
<dbReference type="EMBL" id="AAGK01000001">
    <property type="protein sequence ID" value="EAN33320.1"/>
    <property type="molecule type" value="Genomic_DNA"/>
</dbReference>
<dbReference type="InterPro" id="IPR023267">
    <property type="entry name" value="RCMT"/>
</dbReference>
<dbReference type="STRING" id="5875.Q4N9N8"/>
<dbReference type="GO" id="GO:0003723">
    <property type="term" value="F:RNA binding"/>
    <property type="evidence" value="ECO:0007669"/>
    <property type="project" value="UniProtKB-UniRule"/>
</dbReference>
<evidence type="ECO:0000256" key="1">
    <source>
        <dbReference type="ARBA" id="ARBA00022603"/>
    </source>
</evidence>
<feature type="binding site" evidence="5">
    <location>
        <position position="287"/>
    </location>
    <ligand>
        <name>S-adenosyl-L-methionine</name>
        <dbReference type="ChEBI" id="CHEBI:59789"/>
    </ligand>
</feature>